<organism evidence="2 3">
    <name type="scientific">Trifolium subterraneum</name>
    <name type="common">Subterranean clover</name>
    <dbReference type="NCBI Taxonomy" id="3900"/>
    <lineage>
        <taxon>Eukaryota</taxon>
        <taxon>Viridiplantae</taxon>
        <taxon>Streptophyta</taxon>
        <taxon>Embryophyta</taxon>
        <taxon>Tracheophyta</taxon>
        <taxon>Spermatophyta</taxon>
        <taxon>Magnoliopsida</taxon>
        <taxon>eudicotyledons</taxon>
        <taxon>Gunneridae</taxon>
        <taxon>Pentapetalae</taxon>
        <taxon>rosids</taxon>
        <taxon>fabids</taxon>
        <taxon>Fabales</taxon>
        <taxon>Fabaceae</taxon>
        <taxon>Papilionoideae</taxon>
        <taxon>50 kb inversion clade</taxon>
        <taxon>NPAAA clade</taxon>
        <taxon>Hologalegina</taxon>
        <taxon>IRL clade</taxon>
        <taxon>Trifolieae</taxon>
        <taxon>Trifolium</taxon>
    </lineage>
</organism>
<feature type="region of interest" description="Disordered" evidence="1">
    <location>
        <begin position="1"/>
        <end position="54"/>
    </location>
</feature>
<proteinExistence type="predicted"/>
<protein>
    <submittedName>
        <fullName evidence="2">Uncharacterized protein</fullName>
    </submittedName>
</protein>
<reference evidence="3" key="1">
    <citation type="journal article" date="2017" name="Front. Plant Sci.">
        <title>Climate Clever Clovers: New Paradigm to Reduce the Environmental Footprint of Ruminants by Breeding Low Methanogenic Forages Utilizing Haplotype Variation.</title>
        <authorList>
            <person name="Kaur P."/>
            <person name="Appels R."/>
            <person name="Bayer P.E."/>
            <person name="Keeble-Gagnere G."/>
            <person name="Wang J."/>
            <person name="Hirakawa H."/>
            <person name="Shirasawa K."/>
            <person name="Vercoe P."/>
            <person name="Stefanova K."/>
            <person name="Durmic Z."/>
            <person name="Nichols P."/>
            <person name="Revell C."/>
            <person name="Isobe S.N."/>
            <person name="Edwards D."/>
            <person name="Erskine W."/>
        </authorList>
    </citation>
    <scope>NUCLEOTIDE SEQUENCE [LARGE SCALE GENOMIC DNA]</scope>
    <source>
        <strain evidence="3">cv. Daliak</strain>
    </source>
</reference>
<feature type="compositionally biased region" description="Basic and acidic residues" evidence="1">
    <location>
        <begin position="31"/>
        <end position="54"/>
    </location>
</feature>
<feature type="compositionally biased region" description="Low complexity" evidence="1">
    <location>
        <begin position="1"/>
        <end position="11"/>
    </location>
</feature>
<evidence type="ECO:0000256" key="1">
    <source>
        <dbReference type="SAM" id="MobiDB-lite"/>
    </source>
</evidence>
<dbReference type="Proteomes" id="UP000242715">
    <property type="component" value="Unassembled WGS sequence"/>
</dbReference>
<evidence type="ECO:0000313" key="2">
    <source>
        <dbReference type="EMBL" id="GAU48884.1"/>
    </source>
</evidence>
<dbReference type="EMBL" id="DF974487">
    <property type="protein sequence ID" value="GAU48884.1"/>
    <property type="molecule type" value="Genomic_DNA"/>
</dbReference>
<dbReference type="AlphaFoldDB" id="A0A2Z6NXG1"/>
<evidence type="ECO:0000313" key="3">
    <source>
        <dbReference type="Proteomes" id="UP000242715"/>
    </source>
</evidence>
<accession>A0A2Z6NXG1</accession>
<sequence length="69" mass="7860">MEDSSGFSQDGDSGDGGDRRVWELSEESSGEVEKGDKGDVRKRRPSEERLREGDEGYVRKLPWWLRSGE</sequence>
<gene>
    <name evidence="2" type="ORF">TSUD_369870</name>
</gene>
<keyword evidence="3" id="KW-1185">Reference proteome</keyword>
<name>A0A2Z6NXG1_TRISU</name>